<dbReference type="Proteomes" id="UP000649617">
    <property type="component" value="Unassembled WGS sequence"/>
</dbReference>
<dbReference type="AlphaFoldDB" id="A0A812T6V1"/>
<evidence type="ECO:0000313" key="2">
    <source>
        <dbReference type="Proteomes" id="UP000649617"/>
    </source>
</evidence>
<proteinExistence type="predicted"/>
<organism evidence="1 2">
    <name type="scientific">Symbiodinium pilosum</name>
    <name type="common">Dinoflagellate</name>
    <dbReference type="NCBI Taxonomy" id="2952"/>
    <lineage>
        <taxon>Eukaryota</taxon>
        <taxon>Sar</taxon>
        <taxon>Alveolata</taxon>
        <taxon>Dinophyceae</taxon>
        <taxon>Suessiales</taxon>
        <taxon>Symbiodiniaceae</taxon>
        <taxon>Symbiodinium</taxon>
    </lineage>
</organism>
<keyword evidence="2" id="KW-1185">Reference proteome</keyword>
<dbReference type="EMBL" id="CAJNIZ010029580">
    <property type="protein sequence ID" value="CAE7517180.1"/>
    <property type="molecule type" value="Genomic_DNA"/>
</dbReference>
<evidence type="ECO:0000313" key="1">
    <source>
        <dbReference type="EMBL" id="CAE7517180.1"/>
    </source>
</evidence>
<comment type="caution">
    <text evidence="1">The sequence shown here is derived from an EMBL/GenBank/DDBJ whole genome shotgun (WGS) entry which is preliminary data.</text>
</comment>
<gene>
    <name evidence="1" type="ORF">SPIL2461_LOCUS13511</name>
</gene>
<dbReference type="OrthoDB" id="425966at2759"/>
<protein>
    <submittedName>
        <fullName evidence="1">Uncharacterized protein</fullName>
    </submittedName>
</protein>
<accession>A0A812T6V1</accession>
<feature type="non-terminal residue" evidence="1">
    <location>
        <position position="1"/>
    </location>
</feature>
<sequence length="230" mass="26232">MSEVAAQDPAYCQWILRTAKDDSASLSLRIRAHWLKENMPQLQEQKSASSEGRRFLSQLVAEDPSYCQWILQAAEEEHASDKQRSQASWLLKHAPHLKETPVVLMRSVHKGIPLPQVVAEDPGWCRFVLDQEAKSKAFASAAEWLRENVPELLKVSKDDAAAVQQMSERMLAQYGQWFVVRCGKHRMKTFAAILEDHAPFVRWIEQVVEGGDAYKNYQLLAAYALQQRGQ</sequence>
<name>A0A812T6V1_SYMPI</name>
<reference evidence="1" key="1">
    <citation type="submission" date="2021-02" db="EMBL/GenBank/DDBJ databases">
        <authorList>
            <person name="Dougan E. K."/>
            <person name="Rhodes N."/>
            <person name="Thang M."/>
            <person name="Chan C."/>
        </authorList>
    </citation>
    <scope>NUCLEOTIDE SEQUENCE</scope>
</reference>